<comment type="similarity">
    <text evidence="4">Belongs to the MshB deacetylase family.</text>
</comment>
<comment type="caution">
    <text evidence="5">The sequence shown here is derived from an EMBL/GenBank/DDBJ whole genome shotgun (WGS) entry which is preliminary data.</text>
</comment>
<feature type="binding site" evidence="4">
    <location>
        <position position="144"/>
    </location>
    <ligand>
        <name>Zn(2+)</name>
        <dbReference type="ChEBI" id="CHEBI:29105"/>
    </ligand>
</feature>
<evidence type="ECO:0000256" key="2">
    <source>
        <dbReference type="ARBA" id="ARBA00022801"/>
    </source>
</evidence>
<protein>
    <recommendedName>
        <fullName evidence="4">1D-myo-inositol 2-acetamido-2-deoxy-alpha-D-glucopyranoside deacetylase</fullName>
        <shortName evidence="4">GlcNAc-Ins deacetylase</shortName>
        <ecNumber evidence="4">3.5.1.103</ecNumber>
    </recommendedName>
    <alternativeName>
        <fullName evidence="4">N-acetyl-1-D-myo-inositol-2-amino-2-deoxy-alpha-D-glucopyranoside deacetylase</fullName>
    </alternativeName>
</protein>
<evidence type="ECO:0000256" key="1">
    <source>
        <dbReference type="ARBA" id="ARBA00022723"/>
    </source>
</evidence>
<dbReference type="InterPro" id="IPR024078">
    <property type="entry name" value="LmbE-like_dom_sf"/>
</dbReference>
<organism evidence="5 6">
    <name type="scientific">Lipingzhangella halophila</name>
    <dbReference type="NCBI Taxonomy" id="1783352"/>
    <lineage>
        <taxon>Bacteria</taxon>
        <taxon>Bacillati</taxon>
        <taxon>Actinomycetota</taxon>
        <taxon>Actinomycetes</taxon>
        <taxon>Streptosporangiales</taxon>
        <taxon>Nocardiopsidaceae</taxon>
        <taxon>Lipingzhangella</taxon>
    </lineage>
</organism>
<reference evidence="5 6" key="1">
    <citation type="submission" date="2020-08" db="EMBL/GenBank/DDBJ databases">
        <title>Sequencing the genomes of 1000 actinobacteria strains.</title>
        <authorList>
            <person name="Klenk H.-P."/>
        </authorList>
    </citation>
    <scope>NUCLEOTIDE SEQUENCE [LARGE SCALE GENOMIC DNA]</scope>
    <source>
        <strain evidence="5 6">DSM 102030</strain>
    </source>
</reference>
<dbReference type="Pfam" id="PF02585">
    <property type="entry name" value="PIG-L"/>
    <property type="match status" value="1"/>
</dbReference>
<keyword evidence="2 4" id="KW-0378">Hydrolase</keyword>
<keyword evidence="6" id="KW-1185">Reference proteome</keyword>
<dbReference type="GO" id="GO:0010125">
    <property type="term" value="P:mycothiol biosynthetic process"/>
    <property type="evidence" value="ECO:0007669"/>
    <property type="project" value="UniProtKB-UniRule"/>
</dbReference>
<dbReference type="InterPro" id="IPR003737">
    <property type="entry name" value="GlcNAc_PI_deacetylase-related"/>
</dbReference>
<accession>A0A7W7RD69</accession>
<proteinExistence type="inferred from homology"/>
<evidence type="ECO:0000256" key="3">
    <source>
        <dbReference type="ARBA" id="ARBA00022833"/>
    </source>
</evidence>
<name>A0A7W7RD69_9ACTN</name>
<comment type="cofactor">
    <cofactor evidence="4">
        <name>Zn(2+)</name>
        <dbReference type="ChEBI" id="CHEBI:29105"/>
    </cofactor>
    <text evidence="4">Binds 1 zinc ion per subunit.</text>
</comment>
<evidence type="ECO:0000256" key="4">
    <source>
        <dbReference type="HAMAP-Rule" id="MF_01696"/>
    </source>
</evidence>
<evidence type="ECO:0000313" key="5">
    <source>
        <dbReference type="EMBL" id="MBB4929856.1"/>
    </source>
</evidence>
<dbReference type="PANTHER" id="PTHR12993">
    <property type="entry name" value="N-ACETYLGLUCOSAMINYL-PHOSPHATIDYLINOSITOL DE-N-ACETYLASE-RELATED"/>
    <property type="match status" value="1"/>
</dbReference>
<dbReference type="SUPFAM" id="SSF102588">
    <property type="entry name" value="LmbE-like"/>
    <property type="match status" value="1"/>
</dbReference>
<feature type="binding site" evidence="4">
    <location>
        <position position="15"/>
    </location>
    <ligand>
        <name>Zn(2+)</name>
        <dbReference type="ChEBI" id="CHEBI:29105"/>
    </ligand>
</feature>
<dbReference type="AlphaFoldDB" id="A0A7W7RD69"/>
<gene>
    <name evidence="4" type="primary">mshB</name>
    <name evidence="5" type="ORF">F4561_000676</name>
</gene>
<dbReference type="PANTHER" id="PTHR12993:SF26">
    <property type="entry name" value="1D-MYO-INOSITOL 2-ACETAMIDO-2-DEOXY-ALPHA-D-GLUCOPYRANOSIDE DEACETYLASE"/>
    <property type="match status" value="1"/>
</dbReference>
<comment type="function">
    <text evidence="4">Catalyzes the deacetylation of 1D-myo-inositol 2-acetamido-2-deoxy-alpha-D-glucopyranoside (GlcNAc-Ins) in the mycothiol biosynthesis pathway.</text>
</comment>
<dbReference type="GO" id="GO:0035595">
    <property type="term" value="F:N-acetylglucosaminylinositol deacetylase activity"/>
    <property type="evidence" value="ECO:0007669"/>
    <property type="project" value="UniProtKB-EC"/>
</dbReference>
<dbReference type="InterPro" id="IPR017810">
    <property type="entry name" value="Mycothiol_biosynthesis_MshB"/>
</dbReference>
<sequence>MTDRRLLLVHAHPDDESIVTGATMAKYAAEGAGVTLVTCTLGEEGEIIPPELAHLSGDALGKHRIGELAKACRNLGVRDHRFLGGPGHYRDSGMMGAPSNDDDRAFWRADVEEAARRLAVIVREVQPDAMVSYDSNGGYGHPDHIQAHRVAVRAFGKAAERSLPGTPWQTRKLYAVVQPTSVLQERVERLRYASGSFTPPASVQDIAPGTPDHLVTTRIDAGVHWPAKALAMRAHATQITVEGERFALSNGIAQEIDAVEYFTLLRGPSLRPGADGVETDLFG</sequence>
<keyword evidence="1 4" id="KW-0479">Metal-binding</keyword>
<dbReference type="HAMAP" id="MF_01696">
    <property type="entry name" value="MshB"/>
    <property type="match status" value="1"/>
</dbReference>
<feature type="binding site" evidence="4">
    <location>
        <position position="12"/>
    </location>
    <ligand>
        <name>Zn(2+)</name>
        <dbReference type="ChEBI" id="CHEBI:29105"/>
    </ligand>
</feature>
<dbReference type="Proteomes" id="UP000523007">
    <property type="component" value="Unassembled WGS sequence"/>
</dbReference>
<dbReference type="EMBL" id="JACHJT010000001">
    <property type="protein sequence ID" value="MBB4929856.1"/>
    <property type="molecule type" value="Genomic_DNA"/>
</dbReference>
<dbReference type="RefSeq" id="WP_184574659.1">
    <property type="nucleotide sequence ID" value="NZ_JACHJT010000001.1"/>
</dbReference>
<dbReference type="NCBIfam" id="TIGR03445">
    <property type="entry name" value="mycothiol_MshB"/>
    <property type="match status" value="1"/>
</dbReference>
<evidence type="ECO:0000313" key="6">
    <source>
        <dbReference type="Proteomes" id="UP000523007"/>
    </source>
</evidence>
<dbReference type="GO" id="GO:0008270">
    <property type="term" value="F:zinc ion binding"/>
    <property type="evidence" value="ECO:0007669"/>
    <property type="project" value="UniProtKB-UniRule"/>
</dbReference>
<keyword evidence="3 4" id="KW-0862">Zinc</keyword>
<dbReference type="EC" id="3.5.1.103" evidence="4"/>
<comment type="catalytic activity">
    <reaction evidence="4">
        <text>1D-myo-inositol 2-acetamido-2-deoxy-alpha-D-glucopyranoside + H2O = 1D-myo-inositol 2-amino-2-deoxy-alpha-D-glucopyranoside + acetate</text>
        <dbReference type="Rhea" id="RHEA:26180"/>
        <dbReference type="ChEBI" id="CHEBI:15377"/>
        <dbReference type="ChEBI" id="CHEBI:30089"/>
        <dbReference type="ChEBI" id="CHEBI:52442"/>
        <dbReference type="ChEBI" id="CHEBI:58886"/>
        <dbReference type="EC" id="3.5.1.103"/>
    </reaction>
</comment>
<dbReference type="Gene3D" id="3.40.50.10320">
    <property type="entry name" value="LmbE-like"/>
    <property type="match status" value="1"/>
</dbReference>